<protein>
    <submittedName>
        <fullName evidence="3">Uncharacterized protein</fullName>
    </submittedName>
</protein>
<name>A0A6V7DKW0_9XANT</name>
<comment type="caution">
    <text evidence="3">The sequence shown here is derived from an EMBL/GenBank/DDBJ whole genome shotgun (WGS) entry which is preliminary data.</text>
</comment>
<sequence length="32" mass="3300">MGGEQQGDEYPVSLHGVYGQSDLLPLPGQGIG</sequence>
<dbReference type="AlphaFoldDB" id="A0A6V7DKW0"/>
<dbReference type="EMBL" id="CAJDKC010000003">
    <property type="protein sequence ID" value="CAD0336250.1"/>
    <property type="molecule type" value="Genomic_DNA"/>
</dbReference>
<dbReference type="EMBL" id="CAJDKC010000003">
    <property type="protein sequence ID" value="CAD0336259.1"/>
    <property type="molecule type" value="Genomic_DNA"/>
</dbReference>
<evidence type="ECO:0000256" key="1">
    <source>
        <dbReference type="SAM" id="MobiDB-lite"/>
    </source>
</evidence>
<feature type="region of interest" description="Disordered" evidence="1">
    <location>
        <begin position="1"/>
        <end position="32"/>
    </location>
</feature>
<dbReference type="EMBL" id="CAJDKC010000003">
    <property type="protein sequence ID" value="CAD0307713.1"/>
    <property type="molecule type" value="Genomic_DNA"/>
</dbReference>
<accession>A0A6V7DKW0</accession>
<dbReference type="Proteomes" id="UP000587508">
    <property type="component" value="Unassembled WGS sequence"/>
</dbReference>
<evidence type="ECO:0000313" key="2">
    <source>
        <dbReference type="EMBL" id="CAD0307710.1"/>
    </source>
</evidence>
<dbReference type="EMBL" id="CAJDKC010000003">
    <property type="protein sequence ID" value="CAD0307710.1"/>
    <property type="molecule type" value="Genomic_DNA"/>
</dbReference>
<evidence type="ECO:0000313" key="4">
    <source>
        <dbReference type="Proteomes" id="UP000587508"/>
    </source>
</evidence>
<proteinExistence type="predicted"/>
<reference evidence="3 4" key="1">
    <citation type="submission" date="2020-07" db="EMBL/GenBank/DDBJ databases">
        <authorList>
            <person name="Pothier F. J."/>
        </authorList>
    </citation>
    <scope>NUCLEOTIDE SEQUENCE [LARGE SCALE GENOMIC DNA]</scope>
    <source>
        <strain evidence="3 4">CFBP 7900</strain>
    </source>
</reference>
<gene>
    <name evidence="2" type="ORF">CFBP7900_05800</name>
    <name evidence="3" type="ORF">CFBP7900_22410</name>
</gene>
<organism evidence="3 4">
    <name type="scientific">Xanthomonas hortorum pv. carotae</name>
    <dbReference type="NCBI Taxonomy" id="487904"/>
    <lineage>
        <taxon>Bacteria</taxon>
        <taxon>Pseudomonadati</taxon>
        <taxon>Pseudomonadota</taxon>
        <taxon>Gammaproteobacteria</taxon>
        <taxon>Lysobacterales</taxon>
        <taxon>Lysobacteraceae</taxon>
        <taxon>Xanthomonas</taxon>
    </lineage>
</organism>
<evidence type="ECO:0000313" key="3">
    <source>
        <dbReference type="EMBL" id="CAD0336250.1"/>
    </source>
</evidence>